<dbReference type="Proteomes" id="UP000315003">
    <property type="component" value="Chromosome"/>
</dbReference>
<evidence type="ECO:0000313" key="7">
    <source>
        <dbReference type="EMBL" id="QDT62096.1"/>
    </source>
</evidence>
<evidence type="ECO:0000313" key="8">
    <source>
        <dbReference type="Proteomes" id="UP000315003"/>
    </source>
</evidence>
<dbReference type="PANTHER" id="PTHR42693:SF53">
    <property type="entry name" value="ENDO-4-O-SULFATASE"/>
    <property type="match status" value="1"/>
</dbReference>
<sequence>MSLKMEKGKVSMQSLHHDRVKSLITSFVASLILWVSQADVCAQVQPSEPPPNVILMMADDMGLGDTSAYQDFTGNHDDVQLDTPNMERLARMGVRFTDAHTPSSRCSPTRYGLLTGRYPWRNRLKHWVLFGSQGDPMIEPGRPTLATLFRDQGYATGMVGKWHVGLRYRRSDGLPASGWSDADITQPLHTTPLDHGFDYCRFTSRSHGTSGPNVGVSATKKASKTKKNSGKINGPLQNVGPGHIHGRIAVGATGNGKQLVSEGPDAYVHSNLGSRHSDHAIEWISEQVQSAKPFFLYYPSNSNHGPHTPDVSIDGVPVQSASRTKSGNSMNARYDYVYENDVALGRLLDYLSENNDPRNPGQKLIENTIVIFTSDNGAEINQNVASGPFRSHKGSTYEGGHRVPFLVSWKAGKVGDGDATTAGQDNVTLVGHCDLFATFAQIINAPLPNLAEGEKGAEDSFSVVTAWQGNTVQKRPPLFFHDHKESKTDHAVSAFRLDDPVVDGKSFPGQWKLFFDAQLLRRGVANPIELYDLATDQLEQNNRLDDSRLQPLIDHLTQIATLHRNSGGHRMTEFAPSQRIVLDWTDTDFANRFDGKPAAGLTISPDSDTAVTVEFNASQHGKPIPSARFVTNVRGLGIDGPGKFDQVESSEAISLKFDRDVIIDSAGLIAGNGQCGGFYRVGDHAPLAIYCIDAALDANDQSGVISDVGVLKAGESLILSSSPHYQTEPAGQWRLQSLTFRVLPK</sequence>
<dbReference type="OrthoDB" id="9783154at2"/>
<evidence type="ECO:0000256" key="3">
    <source>
        <dbReference type="ARBA" id="ARBA00022801"/>
    </source>
</evidence>
<evidence type="ECO:0000256" key="1">
    <source>
        <dbReference type="ARBA" id="ARBA00008779"/>
    </source>
</evidence>
<dbReference type="InterPro" id="IPR000917">
    <property type="entry name" value="Sulfatase_N"/>
</dbReference>
<dbReference type="EC" id="3.1.6.1" evidence="7"/>
<organism evidence="7 8">
    <name type="scientific">Stieleria bergensis</name>
    <dbReference type="NCBI Taxonomy" id="2528025"/>
    <lineage>
        <taxon>Bacteria</taxon>
        <taxon>Pseudomonadati</taxon>
        <taxon>Planctomycetota</taxon>
        <taxon>Planctomycetia</taxon>
        <taxon>Pirellulales</taxon>
        <taxon>Pirellulaceae</taxon>
        <taxon>Stieleria</taxon>
    </lineage>
</organism>
<dbReference type="SUPFAM" id="SSF53649">
    <property type="entry name" value="Alkaline phosphatase-like"/>
    <property type="match status" value="1"/>
</dbReference>
<proteinExistence type="inferred from homology"/>
<reference evidence="7 8" key="1">
    <citation type="submission" date="2019-02" db="EMBL/GenBank/DDBJ databases">
        <title>Deep-cultivation of Planctomycetes and their phenomic and genomic characterization uncovers novel biology.</title>
        <authorList>
            <person name="Wiegand S."/>
            <person name="Jogler M."/>
            <person name="Boedeker C."/>
            <person name="Pinto D."/>
            <person name="Vollmers J."/>
            <person name="Rivas-Marin E."/>
            <person name="Kohn T."/>
            <person name="Peeters S.H."/>
            <person name="Heuer A."/>
            <person name="Rast P."/>
            <person name="Oberbeckmann S."/>
            <person name="Bunk B."/>
            <person name="Jeske O."/>
            <person name="Meyerdierks A."/>
            <person name="Storesund J.E."/>
            <person name="Kallscheuer N."/>
            <person name="Luecker S."/>
            <person name="Lage O.M."/>
            <person name="Pohl T."/>
            <person name="Merkel B.J."/>
            <person name="Hornburger P."/>
            <person name="Mueller R.-W."/>
            <person name="Bruemmer F."/>
            <person name="Labrenz M."/>
            <person name="Spormann A.M."/>
            <person name="Op den Camp H."/>
            <person name="Overmann J."/>
            <person name="Amann R."/>
            <person name="Jetten M.S.M."/>
            <person name="Mascher T."/>
            <person name="Medema M.H."/>
            <person name="Devos D.P."/>
            <person name="Kaster A.-K."/>
            <person name="Ovreas L."/>
            <person name="Rohde M."/>
            <person name="Galperin M.Y."/>
            <person name="Jogler C."/>
        </authorList>
    </citation>
    <scope>NUCLEOTIDE SEQUENCE [LARGE SCALE GENOMIC DNA]</scope>
    <source>
        <strain evidence="7 8">SV_7m_r</strain>
    </source>
</reference>
<name>A0A517T150_9BACT</name>
<dbReference type="GO" id="GO:0004065">
    <property type="term" value="F:arylsulfatase activity"/>
    <property type="evidence" value="ECO:0007669"/>
    <property type="project" value="UniProtKB-EC"/>
</dbReference>
<accession>A0A517T150</accession>
<evidence type="ECO:0000256" key="2">
    <source>
        <dbReference type="ARBA" id="ARBA00022723"/>
    </source>
</evidence>
<keyword evidence="3 7" id="KW-0378">Hydrolase</keyword>
<evidence type="ECO:0000256" key="4">
    <source>
        <dbReference type="ARBA" id="ARBA00022837"/>
    </source>
</evidence>
<dbReference type="Gene3D" id="3.40.720.10">
    <property type="entry name" value="Alkaline Phosphatase, subunit A"/>
    <property type="match status" value="1"/>
</dbReference>
<evidence type="ECO:0000259" key="6">
    <source>
        <dbReference type="Pfam" id="PF00884"/>
    </source>
</evidence>
<dbReference type="PANTHER" id="PTHR42693">
    <property type="entry name" value="ARYLSULFATASE FAMILY MEMBER"/>
    <property type="match status" value="1"/>
</dbReference>
<dbReference type="CDD" id="cd16143">
    <property type="entry name" value="ARS_like"/>
    <property type="match status" value="1"/>
</dbReference>
<feature type="region of interest" description="Disordered" evidence="5">
    <location>
        <begin position="210"/>
        <end position="242"/>
    </location>
</feature>
<dbReference type="Pfam" id="PF00884">
    <property type="entry name" value="Sulfatase"/>
    <property type="match status" value="1"/>
</dbReference>
<keyword evidence="8" id="KW-1185">Reference proteome</keyword>
<dbReference type="EMBL" id="CP036272">
    <property type="protein sequence ID" value="QDT62096.1"/>
    <property type="molecule type" value="Genomic_DNA"/>
</dbReference>
<comment type="similarity">
    <text evidence="1">Belongs to the sulfatase family.</text>
</comment>
<protein>
    <submittedName>
        <fullName evidence="7">Arylsulfatase</fullName>
        <ecNumber evidence="7">3.1.6.1</ecNumber>
    </submittedName>
</protein>
<dbReference type="GO" id="GO:0046872">
    <property type="term" value="F:metal ion binding"/>
    <property type="evidence" value="ECO:0007669"/>
    <property type="project" value="UniProtKB-KW"/>
</dbReference>
<keyword evidence="2" id="KW-0479">Metal-binding</keyword>
<evidence type="ECO:0000256" key="5">
    <source>
        <dbReference type="SAM" id="MobiDB-lite"/>
    </source>
</evidence>
<feature type="domain" description="Sulfatase N-terminal" evidence="6">
    <location>
        <begin position="51"/>
        <end position="443"/>
    </location>
</feature>
<keyword evidence="4" id="KW-0106">Calcium</keyword>
<dbReference type="InterPro" id="IPR017850">
    <property type="entry name" value="Alkaline_phosphatase_core_sf"/>
</dbReference>
<dbReference type="AlphaFoldDB" id="A0A517T150"/>
<gene>
    <name evidence="7" type="primary">atsA_63</name>
    <name evidence="7" type="ORF">SV7mr_46430</name>
</gene>
<dbReference type="PROSITE" id="PS00149">
    <property type="entry name" value="SULFATASE_2"/>
    <property type="match status" value="1"/>
</dbReference>
<dbReference type="InterPro" id="IPR024607">
    <property type="entry name" value="Sulfatase_CS"/>
</dbReference>
<dbReference type="InterPro" id="IPR050738">
    <property type="entry name" value="Sulfatase"/>
</dbReference>